<keyword evidence="2" id="KW-1133">Transmembrane helix</keyword>
<dbReference type="KEGG" id="nabu:FZC36_02110"/>
<evidence type="ECO:0000256" key="1">
    <source>
        <dbReference type="SAM" id="MobiDB-lite"/>
    </source>
</evidence>
<feature type="region of interest" description="Disordered" evidence="1">
    <location>
        <begin position="229"/>
        <end position="261"/>
    </location>
</feature>
<feature type="compositionally biased region" description="Polar residues" evidence="1">
    <location>
        <begin position="229"/>
        <end position="240"/>
    </location>
</feature>
<sequence length="727" mass="83362">MKILKNFFRFMAVLSWKFFSTLVFTISCFNYLIIFAIFTSLYRKSFDFLIGTKSEFQEIYFKNNVFGLKGFVSKDFSVKKIEANLNKQNLVMENLTLYGSEFGLLCDYRDGVKIEVSKSNKKISYFYLDDNYVYDFSVLGFNCGGRFLFSESKGLEITFEKNSKGFMLINDNSFLLNFRNESLQLNLSKNIKSSSFGKLARRCLKQTTDFKKNEEVDCSSEGLKSCNTPNTPDLHNTINDRISDNSNSLTNSENSLGSDNIHIDNESKNEECLYYLDEPCVEKLNTSFAEAKEKKYERDNSSKSGNKLKSNSKKHATGKTKLKNCIKNKKVNFVNKYCNFDKVDFSCKDFNGTKVGFKYNDGIGVGFIKSHDFCDHKCYLDLSFTAQFNENGIEITSKNSSKTQEIHLNCLDLHQKHLKWSVALGDKSYVKIDSGNLQVSSKINLRKTDFNFFIDTSQVHMKGSGYFDQSMNMFVKSEGNYFNCNLVDLGMFKGPGLGVSVVIDSFFKEIFVHGNLYLDDAHLIFNTKKTSDSAIVFQAYCDKKPIYLWSKNGLLVNIELFDFGKMISLLSENNLVKNGGHLLGSIDFSNKVIDWDFKIKDMRTKAKLDSIFINLFSITYWTKMMKYSRDTWDLFECSGSLINGQYNIKEFKLSNVFSVFDGEGYLSKDNKIFINGRMQSRTVFNEISGLVNKENHDLNFVVEGDVSDPVIRKNIKMKRIVSSLLPI</sequence>
<evidence type="ECO:0000256" key="2">
    <source>
        <dbReference type="SAM" id="Phobius"/>
    </source>
</evidence>
<accession>A0A5C0UHH0</accession>
<feature type="transmembrane region" description="Helical" evidence="2">
    <location>
        <begin position="21"/>
        <end position="42"/>
    </location>
</feature>
<keyword evidence="4" id="KW-1185">Reference proteome</keyword>
<keyword evidence="2" id="KW-0812">Transmembrane</keyword>
<evidence type="ECO:0000313" key="3">
    <source>
        <dbReference type="EMBL" id="QEK39209.1"/>
    </source>
</evidence>
<evidence type="ECO:0000313" key="4">
    <source>
        <dbReference type="Proteomes" id="UP000324924"/>
    </source>
</evidence>
<organism evidence="3 4">
    <name type="scientific">Candidatus Nesciobacter abundans</name>
    <dbReference type="NCBI Taxonomy" id="2601668"/>
    <lineage>
        <taxon>Bacteria</taxon>
        <taxon>Pseudomonadati</taxon>
        <taxon>Pseudomonadota</taxon>
        <taxon>Alphaproteobacteria</taxon>
        <taxon>Holosporales</taxon>
        <taxon>Holosporaceae</taxon>
        <taxon>Candidatus Nesciobacter</taxon>
    </lineage>
</organism>
<dbReference type="Proteomes" id="UP000324924">
    <property type="component" value="Chromosome"/>
</dbReference>
<reference evidence="3 4" key="1">
    <citation type="submission" date="2019-08" db="EMBL/GenBank/DDBJ databases">
        <title>Highly reduced genomes of protist endosymbionts show evolutionary convergence.</title>
        <authorList>
            <person name="George E."/>
            <person name="Husnik F."/>
            <person name="Tashyreva D."/>
            <person name="Prokopchuk G."/>
            <person name="Horak A."/>
            <person name="Kwong W.K."/>
            <person name="Lukes J."/>
            <person name="Keeling P.J."/>
        </authorList>
    </citation>
    <scope>NUCLEOTIDE SEQUENCE [LARGE SCALE GENOMIC DNA]</scope>
    <source>
        <strain evidence="3">1604HC</strain>
    </source>
</reference>
<gene>
    <name evidence="3" type="ORF">FZC36_02110</name>
</gene>
<name>A0A5C0UHH0_9PROT</name>
<proteinExistence type="predicted"/>
<dbReference type="PROSITE" id="PS51257">
    <property type="entry name" value="PROKAR_LIPOPROTEIN"/>
    <property type="match status" value="1"/>
</dbReference>
<dbReference type="AlphaFoldDB" id="A0A5C0UHH0"/>
<protein>
    <submittedName>
        <fullName evidence="3">Uncharacterized protein</fullName>
    </submittedName>
</protein>
<feature type="compositionally biased region" description="Low complexity" evidence="1">
    <location>
        <begin position="244"/>
        <end position="258"/>
    </location>
</feature>
<dbReference type="EMBL" id="CP043314">
    <property type="protein sequence ID" value="QEK39209.1"/>
    <property type="molecule type" value="Genomic_DNA"/>
</dbReference>
<dbReference type="RefSeq" id="WP_148972332.1">
    <property type="nucleotide sequence ID" value="NZ_CP043314.1"/>
</dbReference>
<feature type="region of interest" description="Disordered" evidence="1">
    <location>
        <begin position="295"/>
        <end position="316"/>
    </location>
</feature>
<keyword evidence="2" id="KW-0472">Membrane</keyword>